<organism evidence="1 2">
    <name type="scientific">Rhododendron molle</name>
    <name type="common">Chinese azalea</name>
    <name type="synonym">Azalea mollis</name>
    <dbReference type="NCBI Taxonomy" id="49168"/>
    <lineage>
        <taxon>Eukaryota</taxon>
        <taxon>Viridiplantae</taxon>
        <taxon>Streptophyta</taxon>
        <taxon>Embryophyta</taxon>
        <taxon>Tracheophyta</taxon>
        <taxon>Spermatophyta</taxon>
        <taxon>Magnoliopsida</taxon>
        <taxon>eudicotyledons</taxon>
        <taxon>Gunneridae</taxon>
        <taxon>Pentapetalae</taxon>
        <taxon>asterids</taxon>
        <taxon>Ericales</taxon>
        <taxon>Ericaceae</taxon>
        <taxon>Ericoideae</taxon>
        <taxon>Rhodoreae</taxon>
        <taxon>Rhododendron</taxon>
    </lineage>
</organism>
<gene>
    <name evidence="1" type="ORF">RHMOL_Rhmol08G0090300</name>
</gene>
<proteinExistence type="predicted"/>
<reference evidence="1" key="1">
    <citation type="submission" date="2022-02" db="EMBL/GenBank/DDBJ databases">
        <title>Plant Genome Project.</title>
        <authorList>
            <person name="Zhang R.-G."/>
        </authorList>
    </citation>
    <scope>NUCLEOTIDE SEQUENCE</scope>
    <source>
        <strain evidence="1">AT1</strain>
    </source>
</reference>
<keyword evidence="2" id="KW-1185">Reference proteome</keyword>
<evidence type="ECO:0000313" key="2">
    <source>
        <dbReference type="Proteomes" id="UP001062846"/>
    </source>
</evidence>
<sequence>MLSFVNTTAKQNRMEQITDDIEIIEVGEMGSCSETSSLLQQHLASSFQTTAASASDGRSSTASDKWSTTSEGRSSTSTIFNGKWWFSEHGRGDHEFEYAAIKTLPPTVQLRTSLSYRNYLSSTKDNTGRNIAVVDIKELRDAERHLFVDNLLKKIENDNHRLLRKVSERLNRVGLGFPTVEVRFKNLRVKAEYLPHEESTPTLWNVLKSIFSVCTLNCQANNTKILQDVQGILKPSRMTLLLGPPGCGKTTLLKAIAGKLDQSLKVTGDISYNGYKLNEFLPQKTSAYISQYDVHISEMTVRETLDFSACCQGIGSGSEIMMEIIRREKEAGIIPDPVLDTYMKATAIEGLNKTLRTDYILKILGLENSADTIVGDAMTTGISGGQKRRLTTGEMIIGPIKVLLMDEISNGLDSSTTFQIVTCLQQWTHATRSTTLLSLLQPAPEIFDLFDDLILMAEGKIAYQGPRDNVIEFFEHCGFRCPPRKGIADFLQEVVSRKDQEQYWYHTNQAYNYISVKDFRNEFKKFHVGRKLDKELSQDFIRSDFYKNALSFNVYSLRKWELFKACMAREWLFMRRNSFVHIVKSAQESMDPCANLVITASLPTWLKWGFWVSPLAYAEVGASINEFLAPRWQKVSPSNATIGNEVLMMHGLNYSDFFYWISVGALIGFWLIFNIGFTFSLSYSKSPGKSRTIVSHKKSLEEQLHFASANASAKEKKKGLVLSFEPMMITFNNVQYFINAPKKTGEHESKTERVQLLKDITGTFRDGVLTALMGASGAGKTTLMDVLSGRKTGGIIEGDIRIGGYPKVQDTYARISGYCEQSDIHSPQVTIHESLTYSAWLRLPPEIDQNTKSIILMKRGGQIIYSGELGKHSNKLIEYFEAIPGVPKIRENYNPATWMLEVTSPSAEAQLGLNFARVYDKSSLCRNTKELVRILSIPAKGSAELSFSTSFPQNGWEQFKACLWKQNLSYWRSPKYNIVRLVFITMVSMCLGTVFWQKGREINSEQDLFNIAGAIFIFLQFSGIGNCSSVISFIATERPVMYRERFAGMYSSWAYSFAQVTIEIPYVFFQALLFVLITYPTIGFYWSISKVLWYMYMMFCTMLYFTYIGMLLVALTPKVQLASILASFCYTVTNLFAGFLVPGPNIPKWWVWFYWICPMSWSLEGILTSQYGDIEREISAFGRQKTLNAFLESYYGYHLHHLGVAALVLFAFPLVFATCFAYAIAKLNFQRR</sequence>
<protein>
    <submittedName>
        <fullName evidence="1">Uncharacterized protein</fullName>
    </submittedName>
</protein>
<accession>A0ACC0MMQ9</accession>
<dbReference type="EMBL" id="CM046395">
    <property type="protein sequence ID" value="KAI8541802.1"/>
    <property type="molecule type" value="Genomic_DNA"/>
</dbReference>
<name>A0ACC0MMQ9_RHOML</name>
<evidence type="ECO:0000313" key="1">
    <source>
        <dbReference type="EMBL" id="KAI8541802.1"/>
    </source>
</evidence>
<comment type="caution">
    <text evidence="1">The sequence shown here is derived from an EMBL/GenBank/DDBJ whole genome shotgun (WGS) entry which is preliminary data.</text>
</comment>
<dbReference type="Proteomes" id="UP001062846">
    <property type="component" value="Chromosome 8"/>
</dbReference>